<sequence length="298" mass="33197">MTPEPSDSVHFASARDGTRLFWRDAGAGDPPIVLSDGIGCAGFIWKRLFPALAGGRRVLHWNYRGHGRSERPRDPDRISLLDCVDDLFRVLDDAGIDRAVLAGHSMGVQVSLEAHRRDRSRVAALALVCGSYGRPLDTFHGNDLLARAFPYARRLVDRFPGAARFTFEKLVPTELLFQYGRYLEVNRRLVRRQDLLPYLADLSQIDPVLFVKLLATASVHDASDHLPQVDVPTLVVAGEHDTFTPMWLSLHMHACIPGSELLVLPGGTHVGPLERPELLAERMERFLRERLGGARAAC</sequence>
<dbReference type="PANTHER" id="PTHR43798:SF31">
    <property type="entry name" value="AB HYDROLASE SUPERFAMILY PROTEIN YCLE"/>
    <property type="match status" value="1"/>
</dbReference>
<protein>
    <submittedName>
        <fullName evidence="3">O-methylpimelyl-ACP methylesterase</fullName>
    </submittedName>
</protein>
<evidence type="ECO:0000313" key="3">
    <source>
        <dbReference type="EMBL" id="BDG07680.1"/>
    </source>
</evidence>
<proteinExistence type="predicted"/>
<accession>A0ABN6N6R4</accession>
<dbReference type="RefSeq" id="WP_248344527.1">
    <property type="nucleotide sequence ID" value="NZ_AP025592.1"/>
</dbReference>
<evidence type="ECO:0000256" key="1">
    <source>
        <dbReference type="ARBA" id="ARBA00022801"/>
    </source>
</evidence>
<dbReference type="Proteomes" id="UP001162734">
    <property type="component" value="Chromosome"/>
</dbReference>
<dbReference type="Gene3D" id="3.40.50.1820">
    <property type="entry name" value="alpha/beta hydrolase"/>
    <property type="match status" value="1"/>
</dbReference>
<dbReference type="InterPro" id="IPR000073">
    <property type="entry name" value="AB_hydrolase_1"/>
</dbReference>
<gene>
    <name evidence="3" type="primary">bioH_1</name>
    <name evidence="3" type="ORF">AMPC_07930</name>
</gene>
<keyword evidence="1" id="KW-0378">Hydrolase</keyword>
<dbReference type="Pfam" id="PF00561">
    <property type="entry name" value="Abhydrolase_1"/>
    <property type="match status" value="1"/>
</dbReference>
<organism evidence="3 4">
    <name type="scientific">Anaeromyxobacter paludicola</name>
    <dbReference type="NCBI Taxonomy" id="2918171"/>
    <lineage>
        <taxon>Bacteria</taxon>
        <taxon>Pseudomonadati</taxon>
        <taxon>Myxococcota</taxon>
        <taxon>Myxococcia</taxon>
        <taxon>Myxococcales</taxon>
        <taxon>Cystobacterineae</taxon>
        <taxon>Anaeromyxobacteraceae</taxon>
        <taxon>Anaeromyxobacter</taxon>
    </lineage>
</organism>
<feature type="domain" description="AB hydrolase-1" evidence="2">
    <location>
        <begin position="30"/>
        <end position="276"/>
    </location>
</feature>
<reference evidence="4" key="1">
    <citation type="journal article" date="2022" name="Int. J. Syst. Evol. Microbiol.">
        <title>Anaeromyxobacter oryzae sp. nov., Anaeromyxobacter diazotrophicus sp. nov. and Anaeromyxobacter paludicola sp. nov., isolated from paddy soils.</title>
        <authorList>
            <person name="Itoh H."/>
            <person name="Xu Z."/>
            <person name="Mise K."/>
            <person name="Masuda Y."/>
            <person name="Ushijima N."/>
            <person name="Hayakawa C."/>
            <person name="Shiratori Y."/>
            <person name="Senoo K."/>
        </authorList>
    </citation>
    <scope>NUCLEOTIDE SEQUENCE [LARGE SCALE GENOMIC DNA]</scope>
    <source>
        <strain evidence="4">Red630</strain>
    </source>
</reference>
<dbReference type="InterPro" id="IPR029058">
    <property type="entry name" value="AB_hydrolase_fold"/>
</dbReference>
<dbReference type="PANTHER" id="PTHR43798">
    <property type="entry name" value="MONOACYLGLYCEROL LIPASE"/>
    <property type="match status" value="1"/>
</dbReference>
<evidence type="ECO:0000313" key="4">
    <source>
        <dbReference type="Proteomes" id="UP001162734"/>
    </source>
</evidence>
<evidence type="ECO:0000259" key="2">
    <source>
        <dbReference type="Pfam" id="PF00561"/>
    </source>
</evidence>
<name>A0ABN6N6R4_9BACT</name>
<keyword evidence="4" id="KW-1185">Reference proteome</keyword>
<dbReference type="EMBL" id="AP025592">
    <property type="protein sequence ID" value="BDG07680.1"/>
    <property type="molecule type" value="Genomic_DNA"/>
</dbReference>
<dbReference type="SUPFAM" id="SSF53474">
    <property type="entry name" value="alpha/beta-Hydrolases"/>
    <property type="match status" value="1"/>
</dbReference>
<dbReference type="InterPro" id="IPR050266">
    <property type="entry name" value="AB_hydrolase_sf"/>
</dbReference>